<comment type="caution">
    <text evidence="3">The sequence shown here is derived from an EMBL/GenBank/DDBJ whole genome shotgun (WGS) entry which is preliminary data.</text>
</comment>
<dbReference type="EMBL" id="FQYL01000012">
    <property type="protein sequence ID" value="SHJ13657.1"/>
    <property type="molecule type" value="Genomic_DNA"/>
</dbReference>
<name>A0ABY1IGG7_9ACTO</name>
<evidence type="ECO:0000256" key="2">
    <source>
        <dbReference type="SAM" id="MobiDB-lite"/>
    </source>
</evidence>
<keyword evidence="1" id="KW-0175">Coiled coil</keyword>
<evidence type="ECO:0008006" key="5">
    <source>
        <dbReference type="Google" id="ProtNLM"/>
    </source>
</evidence>
<feature type="compositionally biased region" description="Basic residues" evidence="2">
    <location>
        <begin position="407"/>
        <end position="416"/>
    </location>
</feature>
<feature type="compositionally biased region" description="Basic and acidic residues" evidence="2">
    <location>
        <begin position="169"/>
        <end position="181"/>
    </location>
</feature>
<dbReference type="RefSeq" id="WP_073453865.1">
    <property type="nucleotide sequence ID" value="NZ_FQYL01000012.1"/>
</dbReference>
<accession>A0ABY1IGG7</accession>
<gene>
    <name evidence="3" type="ORF">SAMN05216246_11234</name>
</gene>
<feature type="region of interest" description="Disordered" evidence="2">
    <location>
        <begin position="361"/>
        <end position="416"/>
    </location>
</feature>
<reference evidence="3 4" key="1">
    <citation type="submission" date="2016-11" db="EMBL/GenBank/DDBJ databases">
        <authorList>
            <person name="Varghese N."/>
            <person name="Submissions S."/>
        </authorList>
    </citation>
    <scope>NUCLEOTIDE SEQUENCE [LARGE SCALE GENOMIC DNA]</scope>
    <source>
        <strain evidence="3 4">PA</strain>
    </source>
</reference>
<feature type="coiled-coil region" evidence="1">
    <location>
        <begin position="28"/>
        <end position="55"/>
    </location>
</feature>
<feature type="region of interest" description="Disordered" evidence="2">
    <location>
        <begin position="156"/>
        <end position="185"/>
    </location>
</feature>
<keyword evidence="4" id="KW-1185">Reference proteome</keyword>
<sequence>MSEDVIGQAGQELARAWRAGLQVGEYMARRRQRALEAAQRDSAQAERRARDLIEGERRLAEPVWRQALDEQWWQRARPADAARAHSMAARFSGVDASAAAAAEQCRRQALQLWGIDLSAPAGPLRAQDVDPGLLEATAPAIAGEGGADWPARLDASAEATGPRSQEAPARPDDPGPRERVEPAPARSAISQVLADHPGVDAVAARLDESGGLVLDARTASGAPVPAATADLARVVERATSPAAMARALAGTVWQADELAAKASTGLLRAASAPAPRDGDASAGRDEGPHPGEAVGLDAVRAGARARTDKESAEARQALAASGGAPTASARAEAADAIRARADEAAWDSAAAREQWAAARLEAGDPPDAVRAATTGQAVMHEPVSKATAPSAPGGGVKRGAAPGRARSMARAHRRRL</sequence>
<evidence type="ECO:0000256" key="1">
    <source>
        <dbReference type="SAM" id="Coils"/>
    </source>
</evidence>
<feature type="region of interest" description="Disordered" evidence="2">
    <location>
        <begin position="269"/>
        <end position="328"/>
    </location>
</feature>
<protein>
    <recommendedName>
        <fullName evidence="5">Colicin import membrane protein</fullName>
    </recommendedName>
</protein>
<feature type="compositionally biased region" description="Basic and acidic residues" evidence="2">
    <location>
        <begin position="276"/>
        <end position="289"/>
    </location>
</feature>
<dbReference type="Proteomes" id="UP000184390">
    <property type="component" value="Unassembled WGS sequence"/>
</dbReference>
<evidence type="ECO:0000313" key="4">
    <source>
        <dbReference type="Proteomes" id="UP000184390"/>
    </source>
</evidence>
<organism evidence="3 4">
    <name type="scientific">Actinomyces denticolens</name>
    <dbReference type="NCBI Taxonomy" id="52767"/>
    <lineage>
        <taxon>Bacteria</taxon>
        <taxon>Bacillati</taxon>
        <taxon>Actinomycetota</taxon>
        <taxon>Actinomycetes</taxon>
        <taxon>Actinomycetales</taxon>
        <taxon>Actinomycetaceae</taxon>
        <taxon>Actinomyces</taxon>
    </lineage>
</organism>
<evidence type="ECO:0000313" key="3">
    <source>
        <dbReference type="EMBL" id="SHJ13657.1"/>
    </source>
</evidence>
<proteinExistence type="predicted"/>